<keyword evidence="2" id="KW-1185">Reference proteome</keyword>
<name>A0A4U5M7Q4_STECR</name>
<evidence type="ECO:0000313" key="2">
    <source>
        <dbReference type="Proteomes" id="UP000298663"/>
    </source>
</evidence>
<comment type="caution">
    <text evidence="1">The sequence shown here is derived from an EMBL/GenBank/DDBJ whole genome shotgun (WGS) entry which is preliminary data.</text>
</comment>
<dbReference type="Proteomes" id="UP000298663">
    <property type="component" value="Unassembled WGS sequence"/>
</dbReference>
<gene>
    <name evidence="1" type="ORF">L596_025396</name>
</gene>
<sequence length="66" mass="7606">MTPDRALYCFKKRLQLSQSVEEVKHPQLTFSFLYADPSSRKHHSKRWSLSGNGQKEGLIELDAVTN</sequence>
<dbReference type="EMBL" id="AZBU02000009">
    <property type="protein sequence ID" value="TKR64924.1"/>
    <property type="molecule type" value="Genomic_DNA"/>
</dbReference>
<reference evidence="1 2" key="2">
    <citation type="journal article" date="2019" name="G3 (Bethesda)">
        <title>Hybrid Assembly of the Genome of the Entomopathogenic Nematode Steinernema carpocapsae Identifies the X-Chromosome.</title>
        <authorList>
            <person name="Serra L."/>
            <person name="Macchietto M."/>
            <person name="Macias-Munoz A."/>
            <person name="McGill C.J."/>
            <person name="Rodriguez I.M."/>
            <person name="Rodriguez B."/>
            <person name="Murad R."/>
            <person name="Mortazavi A."/>
        </authorList>
    </citation>
    <scope>NUCLEOTIDE SEQUENCE [LARGE SCALE GENOMIC DNA]</scope>
    <source>
        <strain evidence="1 2">ALL</strain>
    </source>
</reference>
<proteinExistence type="predicted"/>
<dbReference type="AlphaFoldDB" id="A0A4U5M7Q4"/>
<accession>A0A4U5M7Q4</accession>
<organism evidence="1 2">
    <name type="scientific">Steinernema carpocapsae</name>
    <name type="common">Entomopathogenic nematode</name>
    <dbReference type="NCBI Taxonomy" id="34508"/>
    <lineage>
        <taxon>Eukaryota</taxon>
        <taxon>Metazoa</taxon>
        <taxon>Ecdysozoa</taxon>
        <taxon>Nematoda</taxon>
        <taxon>Chromadorea</taxon>
        <taxon>Rhabditida</taxon>
        <taxon>Tylenchina</taxon>
        <taxon>Panagrolaimomorpha</taxon>
        <taxon>Strongyloidoidea</taxon>
        <taxon>Steinernematidae</taxon>
        <taxon>Steinernema</taxon>
    </lineage>
</organism>
<evidence type="ECO:0000313" key="1">
    <source>
        <dbReference type="EMBL" id="TKR64924.1"/>
    </source>
</evidence>
<reference evidence="1 2" key="1">
    <citation type="journal article" date="2015" name="Genome Biol.">
        <title>Comparative genomics of Steinernema reveals deeply conserved gene regulatory networks.</title>
        <authorList>
            <person name="Dillman A.R."/>
            <person name="Macchietto M."/>
            <person name="Porter C.F."/>
            <person name="Rogers A."/>
            <person name="Williams B."/>
            <person name="Antoshechkin I."/>
            <person name="Lee M.M."/>
            <person name="Goodwin Z."/>
            <person name="Lu X."/>
            <person name="Lewis E.E."/>
            <person name="Goodrich-Blair H."/>
            <person name="Stock S.P."/>
            <person name="Adams B.J."/>
            <person name="Sternberg P.W."/>
            <person name="Mortazavi A."/>
        </authorList>
    </citation>
    <scope>NUCLEOTIDE SEQUENCE [LARGE SCALE GENOMIC DNA]</scope>
    <source>
        <strain evidence="1 2">ALL</strain>
    </source>
</reference>
<protein>
    <submittedName>
        <fullName evidence="1">Uncharacterized protein</fullName>
    </submittedName>
</protein>